<dbReference type="EMBL" id="BGPR01081483">
    <property type="protein sequence ID" value="GBL83184.1"/>
    <property type="molecule type" value="Genomic_DNA"/>
</dbReference>
<organism evidence="2 3">
    <name type="scientific">Araneus ventricosus</name>
    <name type="common">Orbweaver spider</name>
    <name type="synonym">Epeira ventricosa</name>
    <dbReference type="NCBI Taxonomy" id="182803"/>
    <lineage>
        <taxon>Eukaryota</taxon>
        <taxon>Metazoa</taxon>
        <taxon>Ecdysozoa</taxon>
        <taxon>Arthropoda</taxon>
        <taxon>Chelicerata</taxon>
        <taxon>Arachnida</taxon>
        <taxon>Araneae</taxon>
        <taxon>Araneomorphae</taxon>
        <taxon>Entelegynae</taxon>
        <taxon>Araneoidea</taxon>
        <taxon>Araneidae</taxon>
        <taxon>Araneus</taxon>
    </lineage>
</organism>
<evidence type="ECO:0000259" key="1">
    <source>
        <dbReference type="SMART" id="SM00343"/>
    </source>
</evidence>
<dbReference type="OrthoDB" id="6379801at2759"/>
<proteinExistence type="predicted"/>
<dbReference type="InterPro" id="IPR001878">
    <property type="entry name" value="Znf_CCHC"/>
</dbReference>
<evidence type="ECO:0000313" key="2">
    <source>
        <dbReference type="EMBL" id="GBL83184.1"/>
    </source>
</evidence>
<dbReference type="AlphaFoldDB" id="A0A4Y2AWB8"/>
<keyword evidence="3" id="KW-1185">Reference proteome</keyword>
<sequence length="320" mass="37023">MQCPSQIDSSKENIPAVNLKITEDYKITLQEISRNFPETINHYDRGYIRISPNFIEERTKIIEYLDKTEKEYVLSEAPTDRSIKIAIKGVPPDHSKEKISQELESLNLKVLRINHLRNFRLKIFHPPIVLVEVAKTPNVDDIFKINKVNLPKVTIEAYRKEQRATMCFNCSDFYHSARNCKRRPRYIICNGTRETRHCEIKTIIENPTCINCNEKGHLASWRGCPKFPLIKTNKGPTYAQKLKPNLKMREKTKAITKINPVLQAKPEDFSKFEGNLNALKIINDALNRFPNLIEISEKIKLAKTVLEIVNLLLQICVNSP</sequence>
<reference evidence="2 3" key="1">
    <citation type="journal article" date="2019" name="Sci. Rep.">
        <title>Orb-weaving spider Araneus ventricosus genome elucidates the spidroin gene catalogue.</title>
        <authorList>
            <person name="Kono N."/>
            <person name="Nakamura H."/>
            <person name="Ohtoshi R."/>
            <person name="Moran D.A.P."/>
            <person name="Shinohara A."/>
            <person name="Yoshida Y."/>
            <person name="Fujiwara M."/>
            <person name="Mori M."/>
            <person name="Tomita M."/>
            <person name="Arakawa K."/>
        </authorList>
    </citation>
    <scope>NUCLEOTIDE SEQUENCE [LARGE SCALE GENOMIC DNA]</scope>
</reference>
<accession>A0A4Y2AWB8</accession>
<dbReference type="GO" id="GO:0008270">
    <property type="term" value="F:zinc ion binding"/>
    <property type="evidence" value="ECO:0007669"/>
    <property type="project" value="InterPro"/>
</dbReference>
<dbReference type="Pfam" id="PF07530">
    <property type="entry name" value="PRE_C2HC"/>
    <property type="match status" value="1"/>
</dbReference>
<dbReference type="Proteomes" id="UP000499080">
    <property type="component" value="Unassembled WGS sequence"/>
</dbReference>
<dbReference type="GO" id="GO:0003676">
    <property type="term" value="F:nucleic acid binding"/>
    <property type="evidence" value="ECO:0007669"/>
    <property type="project" value="InterPro"/>
</dbReference>
<protein>
    <recommendedName>
        <fullName evidence="1">CCHC-type domain-containing protein</fullName>
    </recommendedName>
</protein>
<evidence type="ECO:0000313" key="3">
    <source>
        <dbReference type="Proteomes" id="UP000499080"/>
    </source>
</evidence>
<dbReference type="SMART" id="SM00343">
    <property type="entry name" value="ZnF_C2HC"/>
    <property type="match status" value="2"/>
</dbReference>
<feature type="domain" description="CCHC-type" evidence="1">
    <location>
        <begin position="166"/>
        <end position="182"/>
    </location>
</feature>
<comment type="caution">
    <text evidence="2">The sequence shown here is derived from an EMBL/GenBank/DDBJ whole genome shotgun (WGS) entry which is preliminary data.</text>
</comment>
<name>A0A4Y2AWB8_ARAVE</name>
<dbReference type="Gene3D" id="4.10.60.10">
    <property type="entry name" value="Zinc finger, CCHC-type"/>
    <property type="match status" value="1"/>
</dbReference>
<gene>
    <name evidence="2" type="ORF">AVEN_224896_1</name>
</gene>
<dbReference type="InterPro" id="IPR006579">
    <property type="entry name" value="Pre_C2HC_dom"/>
</dbReference>
<feature type="domain" description="CCHC-type" evidence="1">
    <location>
        <begin position="208"/>
        <end position="226"/>
    </location>
</feature>